<dbReference type="PANTHER" id="PTHR31297">
    <property type="entry name" value="GLUCAN ENDO-1,6-BETA-GLUCOSIDASE B"/>
    <property type="match status" value="1"/>
</dbReference>
<dbReference type="OrthoDB" id="1887033at2759"/>
<dbReference type="InterPro" id="IPR050386">
    <property type="entry name" value="Glycosyl_hydrolase_5"/>
</dbReference>
<dbReference type="Gene3D" id="3.20.20.80">
    <property type="entry name" value="Glycosidases"/>
    <property type="match status" value="1"/>
</dbReference>
<dbReference type="GO" id="GO:0046557">
    <property type="term" value="F:glucan endo-1,6-beta-glucosidase activity"/>
    <property type="evidence" value="ECO:0007669"/>
    <property type="project" value="TreeGrafter"/>
</dbReference>
<feature type="region of interest" description="Disordered" evidence="6">
    <location>
        <begin position="15"/>
        <end position="36"/>
    </location>
</feature>
<keyword evidence="4" id="KW-0961">Cell wall biogenesis/degradation</keyword>
<evidence type="ECO:0000256" key="5">
    <source>
        <dbReference type="RuleBase" id="RU361153"/>
    </source>
</evidence>
<dbReference type="AlphaFoldDB" id="A0A6G1GT76"/>
<dbReference type="InterPro" id="IPR017853">
    <property type="entry name" value="GH"/>
</dbReference>
<dbReference type="InterPro" id="IPR001547">
    <property type="entry name" value="Glyco_hydro_5"/>
</dbReference>
<dbReference type="EMBL" id="ML977171">
    <property type="protein sequence ID" value="KAF1984012.1"/>
    <property type="molecule type" value="Genomic_DNA"/>
</dbReference>
<dbReference type="Proteomes" id="UP000800041">
    <property type="component" value="Unassembled WGS sequence"/>
</dbReference>
<dbReference type="PANTHER" id="PTHR31297:SF43">
    <property type="entry name" value="GLUCAN 1,3-BETA-GLUCOSIDASE 3"/>
    <property type="match status" value="1"/>
</dbReference>
<dbReference type="GO" id="GO:0009251">
    <property type="term" value="P:glucan catabolic process"/>
    <property type="evidence" value="ECO:0007669"/>
    <property type="project" value="TreeGrafter"/>
</dbReference>
<evidence type="ECO:0000256" key="3">
    <source>
        <dbReference type="ARBA" id="ARBA00023295"/>
    </source>
</evidence>
<evidence type="ECO:0000313" key="8">
    <source>
        <dbReference type="EMBL" id="KAF1984012.1"/>
    </source>
</evidence>
<accession>A0A6G1GT76</accession>
<dbReference type="GO" id="GO:0005737">
    <property type="term" value="C:cytoplasm"/>
    <property type="evidence" value="ECO:0007669"/>
    <property type="project" value="UniProtKB-ARBA"/>
</dbReference>
<organism evidence="8 9">
    <name type="scientific">Aulographum hederae CBS 113979</name>
    <dbReference type="NCBI Taxonomy" id="1176131"/>
    <lineage>
        <taxon>Eukaryota</taxon>
        <taxon>Fungi</taxon>
        <taxon>Dikarya</taxon>
        <taxon>Ascomycota</taxon>
        <taxon>Pezizomycotina</taxon>
        <taxon>Dothideomycetes</taxon>
        <taxon>Pleosporomycetidae</taxon>
        <taxon>Aulographales</taxon>
        <taxon>Aulographaceae</taxon>
    </lineage>
</organism>
<dbReference type="GO" id="GO:0071555">
    <property type="term" value="P:cell wall organization"/>
    <property type="evidence" value="ECO:0007669"/>
    <property type="project" value="UniProtKB-KW"/>
</dbReference>
<reference evidence="8" key="1">
    <citation type="journal article" date="2020" name="Stud. Mycol.">
        <title>101 Dothideomycetes genomes: a test case for predicting lifestyles and emergence of pathogens.</title>
        <authorList>
            <person name="Haridas S."/>
            <person name="Albert R."/>
            <person name="Binder M."/>
            <person name="Bloem J."/>
            <person name="Labutti K."/>
            <person name="Salamov A."/>
            <person name="Andreopoulos B."/>
            <person name="Baker S."/>
            <person name="Barry K."/>
            <person name="Bills G."/>
            <person name="Bluhm B."/>
            <person name="Cannon C."/>
            <person name="Castanera R."/>
            <person name="Culley D."/>
            <person name="Daum C."/>
            <person name="Ezra D."/>
            <person name="Gonzalez J."/>
            <person name="Henrissat B."/>
            <person name="Kuo A."/>
            <person name="Liang C."/>
            <person name="Lipzen A."/>
            <person name="Lutzoni F."/>
            <person name="Magnuson J."/>
            <person name="Mondo S."/>
            <person name="Nolan M."/>
            <person name="Ohm R."/>
            <person name="Pangilinan J."/>
            <person name="Park H.-J."/>
            <person name="Ramirez L."/>
            <person name="Alfaro M."/>
            <person name="Sun H."/>
            <person name="Tritt A."/>
            <person name="Yoshinaga Y."/>
            <person name="Zwiers L.-H."/>
            <person name="Turgeon B."/>
            <person name="Goodwin S."/>
            <person name="Spatafora J."/>
            <person name="Crous P."/>
            <person name="Grigoriev I."/>
        </authorList>
    </citation>
    <scope>NUCLEOTIDE SEQUENCE</scope>
    <source>
        <strain evidence="8">CBS 113979</strain>
    </source>
</reference>
<dbReference type="Pfam" id="PF00150">
    <property type="entry name" value="Cellulase"/>
    <property type="match status" value="1"/>
</dbReference>
<gene>
    <name evidence="8" type="ORF">K402DRAFT_382007</name>
</gene>
<evidence type="ECO:0000256" key="2">
    <source>
        <dbReference type="ARBA" id="ARBA00022801"/>
    </source>
</evidence>
<dbReference type="FunFam" id="3.20.20.80:FF:000100">
    <property type="entry name" value="Glycoside hydrolase superfamily"/>
    <property type="match status" value="1"/>
</dbReference>
<dbReference type="GO" id="GO:0005576">
    <property type="term" value="C:extracellular region"/>
    <property type="evidence" value="ECO:0007669"/>
    <property type="project" value="TreeGrafter"/>
</dbReference>
<keyword evidence="3 5" id="KW-0326">Glycosidase</keyword>
<comment type="similarity">
    <text evidence="1 5">Belongs to the glycosyl hydrolase 5 (cellulase A) family.</text>
</comment>
<sequence>MRKFLDKARDAIKDLTDDDKAEQTYNAPQKRSMDEQQQVLAVNPPPAGQPSRLDVMRYRYHHGTNLGSIYVLEKWLHPSMFPSNAPANATAELPAAQLAIKEMGTDGARAKFQRHWDSAISDDDFRWLVNDAHCTSIRLPIGYFTLGPNFCKNTPFASVSALYANAWNSVKILVARCNQNGIGVLVDLHALPGGANDGEHSGTNSGKTELWNNSANLDLATRCLSFIAQEVRNGMDGVLGIQLCNEAVYNASGMYAWYDKVLGNMASIDNTIPIYISDAWNLGQAVGYVNKKNSLSRGYTNPVVIDTHLYWAFTPEDQGKSPQQITGEVASKLKELDGKDGSLIDHGAAQVVVGEYSNVLSEQSWNLKGNGDRGDLIKKFGTAQSKRYQQRSGGSYFWTYKMDWMDGGEWGFAQQTKSTALPAPFFLTLPHSAIRDKLSSANSQQDATRTSSVNSHVNYWNSQSPGQPFEHWRFEAGWKMGWADAAVFFGMRAGGNLKGPGGDKIGCLDLWVRKRMIEVGQPAQGPFAWEFEQGFRRGVQDFYGRAGV</sequence>
<dbReference type="GO" id="GO:0009986">
    <property type="term" value="C:cell surface"/>
    <property type="evidence" value="ECO:0007669"/>
    <property type="project" value="TreeGrafter"/>
</dbReference>
<evidence type="ECO:0000259" key="7">
    <source>
        <dbReference type="Pfam" id="PF00150"/>
    </source>
</evidence>
<evidence type="ECO:0000256" key="4">
    <source>
        <dbReference type="ARBA" id="ARBA00023316"/>
    </source>
</evidence>
<keyword evidence="9" id="KW-1185">Reference proteome</keyword>
<protein>
    <submittedName>
        <fullName evidence="8">Glycoside hydrolase family 5 protein</fullName>
    </submittedName>
</protein>
<feature type="compositionally biased region" description="Polar residues" evidence="6">
    <location>
        <begin position="23"/>
        <end position="36"/>
    </location>
</feature>
<evidence type="ECO:0000313" key="9">
    <source>
        <dbReference type="Proteomes" id="UP000800041"/>
    </source>
</evidence>
<name>A0A6G1GT76_9PEZI</name>
<dbReference type="SUPFAM" id="SSF51445">
    <property type="entry name" value="(Trans)glycosidases"/>
    <property type="match status" value="1"/>
</dbReference>
<proteinExistence type="inferred from homology"/>
<evidence type="ECO:0000256" key="6">
    <source>
        <dbReference type="SAM" id="MobiDB-lite"/>
    </source>
</evidence>
<evidence type="ECO:0000256" key="1">
    <source>
        <dbReference type="ARBA" id="ARBA00005641"/>
    </source>
</evidence>
<keyword evidence="2 5" id="KW-0378">Hydrolase</keyword>
<feature type="domain" description="Glycoside hydrolase family 5" evidence="7">
    <location>
        <begin position="110"/>
        <end position="359"/>
    </location>
</feature>